<protein>
    <recommendedName>
        <fullName evidence="1">Stage 0 sporulation protein A homolog</fullName>
    </recommendedName>
</protein>
<dbReference type="InterPro" id="IPR011006">
    <property type="entry name" value="CheY-like_superfamily"/>
</dbReference>
<dbReference type="GO" id="GO:0005829">
    <property type="term" value="C:cytosol"/>
    <property type="evidence" value="ECO:0007669"/>
    <property type="project" value="TreeGrafter"/>
</dbReference>
<keyword evidence="3 7" id="KW-0238">DNA-binding</keyword>
<evidence type="ECO:0000256" key="7">
    <source>
        <dbReference type="PROSITE-ProRule" id="PRU01091"/>
    </source>
</evidence>
<evidence type="ECO:0000313" key="10">
    <source>
        <dbReference type="EMBL" id="MBB6042089.1"/>
    </source>
</evidence>
<dbReference type="CDD" id="cd00383">
    <property type="entry name" value="trans_reg_C"/>
    <property type="match status" value="1"/>
</dbReference>
<keyword evidence="4" id="KW-0804">Transcription</keyword>
<evidence type="ECO:0000259" key="8">
    <source>
        <dbReference type="PROSITE" id="PS50110"/>
    </source>
</evidence>
<feature type="modified residue" description="4-aspartylphosphate" evidence="6">
    <location>
        <position position="57"/>
    </location>
</feature>
<sequence length="235" mass="26613">MEKEDCKILVVDDEKELRELLQELLRKEGYFSVDTASSCKEAEAKLSENCYQLILLDVMLTDGNGFDFYKQQKREGLLSEVPVIFLSARDEDRARLHGLGLGADDYITKPFLPEELILRIAAVLRRTCHLEEKEQGVQLGESLVSIDAGTVIRQGEKLSLTAKELALFSILYRNKGKIVTTDTLCDALWPDGNFGLESSLLVHMRHLREKIEKEPSKPVFLLTVRGLGYKLEIGR</sequence>
<dbReference type="PANTHER" id="PTHR48111:SF52">
    <property type="entry name" value="TRANSCRIPTIONAL REGULATORY PROTEIN YVRH"/>
    <property type="match status" value="1"/>
</dbReference>
<evidence type="ECO:0000256" key="6">
    <source>
        <dbReference type="PROSITE-ProRule" id="PRU00169"/>
    </source>
</evidence>
<evidence type="ECO:0000256" key="4">
    <source>
        <dbReference type="ARBA" id="ARBA00023163"/>
    </source>
</evidence>
<feature type="domain" description="Response regulatory" evidence="8">
    <location>
        <begin position="7"/>
        <end position="124"/>
    </location>
</feature>
<organism evidence="10 11">
    <name type="scientific">Oribacterium sinus</name>
    <dbReference type="NCBI Taxonomy" id="237576"/>
    <lineage>
        <taxon>Bacteria</taxon>
        <taxon>Bacillati</taxon>
        <taxon>Bacillota</taxon>
        <taxon>Clostridia</taxon>
        <taxon>Lachnospirales</taxon>
        <taxon>Lachnospiraceae</taxon>
        <taxon>Oribacterium</taxon>
    </lineage>
</organism>
<dbReference type="SUPFAM" id="SSF46894">
    <property type="entry name" value="C-terminal effector domain of the bipartite response regulators"/>
    <property type="match status" value="1"/>
</dbReference>
<evidence type="ECO:0000259" key="9">
    <source>
        <dbReference type="PROSITE" id="PS51755"/>
    </source>
</evidence>
<dbReference type="PROSITE" id="PS51755">
    <property type="entry name" value="OMPR_PHOB"/>
    <property type="match status" value="1"/>
</dbReference>
<dbReference type="InterPro" id="IPR001867">
    <property type="entry name" value="OmpR/PhoB-type_DNA-bd"/>
</dbReference>
<dbReference type="PROSITE" id="PS50110">
    <property type="entry name" value="RESPONSE_REGULATORY"/>
    <property type="match status" value="1"/>
</dbReference>
<dbReference type="InterPro" id="IPR036388">
    <property type="entry name" value="WH-like_DNA-bd_sf"/>
</dbReference>
<accession>A0A7W9SH51</accession>
<evidence type="ECO:0000256" key="5">
    <source>
        <dbReference type="ARBA" id="ARBA00024867"/>
    </source>
</evidence>
<dbReference type="PANTHER" id="PTHR48111">
    <property type="entry name" value="REGULATOR OF RPOS"/>
    <property type="match status" value="1"/>
</dbReference>
<dbReference type="Pfam" id="PF00486">
    <property type="entry name" value="Trans_reg_C"/>
    <property type="match status" value="1"/>
</dbReference>
<reference evidence="10 11" key="1">
    <citation type="submission" date="2020-08" db="EMBL/GenBank/DDBJ databases">
        <title>Genomic Encyclopedia of Type Strains, Phase IV (KMG-IV): sequencing the most valuable type-strain genomes for metagenomic binning, comparative biology and taxonomic classification.</title>
        <authorList>
            <person name="Goeker M."/>
        </authorList>
    </citation>
    <scope>NUCLEOTIDE SEQUENCE [LARGE SCALE GENOMIC DNA]</scope>
    <source>
        <strain evidence="10 11">DSM 17245</strain>
    </source>
</reference>
<dbReference type="EMBL" id="JACHHH010000012">
    <property type="protein sequence ID" value="MBB6042089.1"/>
    <property type="molecule type" value="Genomic_DNA"/>
</dbReference>
<dbReference type="SMART" id="SM00862">
    <property type="entry name" value="Trans_reg_C"/>
    <property type="match status" value="1"/>
</dbReference>
<dbReference type="InterPro" id="IPR016032">
    <property type="entry name" value="Sig_transdc_resp-reg_C-effctor"/>
</dbReference>
<keyword evidence="2" id="KW-0805">Transcription regulation</keyword>
<dbReference type="GO" id="GO:0000156">
    <property type="term" value="F:phosphorelay response regulator activity"/>
    <property type="evidence" value="ECO:0007669"/>
    <property type="project" value="TreeGrafter"/>
</dbReference>
<comment type="caution">
    <text evidence="10">The sequence shown here is derived from an EMBL/GenBank/DDBJ whole genome shotgun (WGS) entry which is preliminary data.</text>
</comment>
<feature type="DNA-binding region" description="OmpR/PhoB-type" evidence="7">
    <location>
        <begin position="134"/>
        <end position="233"/>
    </location>
</feature>
<evidence type="ECO:0000256" key="2">
    <source>
        <dbReference type="ARBA" id="ARBA00023015"/>
    </source>
</evidence>
<dbReference type="GO" id="GO:0032993">
    <property type="term" value="C:protein-DNA complex"/>
    <property type="evidence" value="ECO:0007669"/>
    <property type="project" value="TreeGrafter"/>
</dbReference>
<dbReference type="InterPro" id="IPR001789">
    <property type="entry name" value="Sig_transdc_resp-reg_receiver"/>
</dbReference>
<keyword evidence="6" id="KW-0597">Phosphoprotein</keyword>
<dbReference type="GO" id="GO:0000976">
    <property type="term" value="F:transcription cis-regulatory region binding"/>
    <property type="evidence" value="ECO:0007669"/>
    <property type="project" value="TreeGrafter"/>
</dbReference>
<dbReference type="AlphaFoldDB" id="A0A7W9SH51"/>
<dbReference type="SUPFAM" id="SSF52172">
    <property type="entry name" value="CheY-like"/>
    <property type="match status" value="1"/>
</dbReference>
<dbReference type="Gene3D" id="3.40.50.2300">
    <property type="match status" value="1"/>
</dbReference>
<comment type="function">
    <text evidence="5">May play the central regulatory role in sporulation. It may be an element of the effector pathway responsible for the activation of sporulation genes in response to nutritional stress. Spo0A may act in concert with spo0H (a sigma factor) to control the expression of some genes that are critical to the sporulation process.</text>
</comment>
<dbReference type="Pfam" id="PF00072">
    <property type="entry name" value="Response_reg"/>
    <property type="match status" value="1"/>
</dbReference>
<dbReference type="GO" id="GO:0006355">
    <property type="term" value="P:regulation of DNA-templated transcription"/>
    <property type="evidence" value="ECO:0007669"/>
    <property type="project" value="InterPro"/>
</dbReference>
<dbReference type="InterPro" id="IPR039420">
    <property type="entry name" value="WalR-like"/>
</dbReference>
<dbReference type="GeneID" id="85015604"/>
<dbReference type="Proteomes" id="UP000522163">
    <property type="component" value="Unassembled WGS sequence"/>
</dbReference>
<evidence type="ECO:0000256" key="1">
    <source>
        <dbReference type="ARBA" id="ARBA00018672"/>
    </source>
</evidence>
<dbReference type="SMART" id="SM00448">
    <property type="entry name" value="REC"/>
    <property type="match status" value="1"/>
</dbReference>
<gene>
    <name evidence="10" type="ORF">HNQ46_002085</name>
</gene>
<name>A0A7W9SH51_9FIRM</name>
<feature type="domain" description="OmpR/PhoB-type" evidence="9">
    <location>
        <begin position="134"/>
        <end position="233"/>
    </location>
</feature>
<evidence type="ECO:0000313" key="11">
    <source>
        <dbReference type="Proteomes" id="UP000522163"/>
    </source>
</evidence>
<dbReference type="Gene3D" id="6.10.250.690">
    <property type="match status" value="1"/>
</dbReference>
<dbReference type="Gene3D" id="1.10.10.10">
    <property type="entry name" value="Winged helix-like DNA-binding domain superfamily/Winged helix DNA-binding domain"/>
    <property type="match status" value="1"/>
</dbReference>
<proteinExistence type="predicted"/>
<evidence type="ECO:0000256" key="3">
    <source>
        <dbReference type="ARBA" id="ARBA00023125"/>
    </source>
</evidence>
<dbReference type="RefSeq" id="WP_183684606.1">
    <property type="nucleotide sequence ID" value="NZ_JACHHH010000012.1"/>
</dbReference>